<dbReference type="InterPro" id="IPR005025">
    <property type="entry name" value="FMN_Rdtase-like_dom"/>
</dbReference>
<dbReference type="AlphaFoldDB" id="A0A857MJ86"/>
<dbReference type="KEGG" id="mama:GII36_02020"/>
<gene>
    <name evidence="2" type="ORF">GII36_02020</name>
</gene>
<accession>A0A857MJ86</accession>
<dbReference type="RefSeq" id="WP_260764063.1">
    <property type="nucleotide sequence ID" value="NZ_CP045921.1"/>
</dbReference>
<sequence>MSKSLSIIVGSTRTNRLGHSIAEWVGEQAKAAGFDSVELLDLKEQNLPKFDTPVPPQYAPVDSDEARAWGEKVASAEHLVVLTPEYNQSIPASLKSAIDYLSSEWVDKPTAILGYGYMGGAASARKHLADILGFLKTDLVPETAGVQLGEATVVDGTFAGSGVSADEVAAVQNVLSTLASK</sequence>
<dbReference type="InterPro" id="IPR029039">
    <property type="entry name" value="Flavoprotein-like_sf"/>
</dbReference>
<evidence type="ECO:0000313" key="3">
    <source>
        <dbReference type="Proteomes" id="UP001059824"/>
    </source>
</evidence>
<proteinExistence type="predicted"/>
<keyword evidence="3" id="KW-1185">Reference proteome</keyword>
<dbReference type="Gene3D" id="3.40.50.360">
    <property type="match status" value="1"/>
</dbReference>
<dbReference type="PANTHER" id="PTHR30543:SF21">
    <property type="entry name" value="NAD(P)H-DEPENDENT FMN REDUCTASE LOT6"/>
    <property type="match status" value="1"/>
</dbReference>
<reference evidence="2" key="1">
    <citation type="journal article" date="2021" name="Nat. Microbiol.">
        <title>Cocultivation of an ultrasmall environmental parasitic bacterium with lytic ability against bacteria associated with wastewater foams.</title>
        <authorList>
            <person name="Batinovic S."/>
            <person name="Rose J.J.A."/>
            <person name="Ratcliffe J."/>
            <person name="Seviour R.J."/>
            <person name="Petrovski S."/>
        </authorList>
    </citation>
    <scope>NUCLEOTIDE SEQUENCE</scope>
    <source>
        <strain evidence="2">JR1</strain>
    </source>
</reference>
<dbReference type="SUPFAM" id="SSF52218">
    <property type="entry name" value="Flavoproteins"/>
    <property type="match status" value="1"/>
</dbReference>
<dbReference type="InterPro" id="IPR050712">
    <property type="entry name" value="NAD(P)H-dep_reductase"/>
</dbReference>
<dbReference type="PANTHER" id="PTHR30543">
    <property type="entry name" value="CHROMATE REDUCTASE"/>
    <property type="match status" value="1"/>
</dbReference>
<dbReference type="GO" id="GO:0010181">
    <property type="term" value="F:FMN binding"/>
    <property type="evidence" value="ECO:0007669"/>
    <property type="project" value="TreeGrafter"/>
</dbReference>
<dbReference type="Pfam" id="PF03358">
    <property type="entry name" value="FMN_red"/>
    <property type="match status" value="1"/>
</dbReference>
<dbReference type="EMBL" id="CP045921">
    <property type="protein sequence ID" value="QHN42626.1"/>
    <property type="molecule type" value="Genomic_DNA"/>
</dbReference>
<dbReference type="GO" id="GO:0016491">
    <property type="term" value="F:oxidoreductase activity"/>
    <property type="evidence" value="ECO:0007669"/>
    <property type="project" value="InterPro"/>
</dbReference>
<protein>
    <submittedName>
        <fullName evidence="2">NADPH-dependent FMN reductase</fullName>
    </submittedName>
</protein>
<name>A0A857MJ86_9BACT</name>
<feature type="domain" description="NADPH-dependent FMN reductase-like" evidence="1">
    <location>
        <begin position="7"/>
        <end position="143"/>
    </location>
</feature>
<organism evidence="2 3">
    <name type="scientific">Candidatus Mycosynbacter amalyticus</name>
    <dbReference type="NCBI Taxonomy" id="2665156"/>
    <lineage>
        <taxon>Bacteria</taxon>
        <taxon>Candidatus Saccharimonadota</taxon>
        <taxon>Candidatus Saccharimonadota incertae sedis</taxon>
        <taxon>Candidatus Mycosynbacter</taxon>
    </lineage>
</organism>
<dbReference type="GO" id="GO:0005829">
    <property type="term" value="C:cytosol"/>
    <property type="evidence" value="ECO:0007669"/>
    <property type="project" value="TreeGrafter"/>
</dbReference>
<dbReference type="Proteomes" id="UP001059824">
    <property type="component" value="Chromosome"/>
</dbReference>
<evidence type="ECO:0000313" key="2">
    <source>
        <dbReference type="EMBL" id="QHN42626.1"/>
    </source>
</evidence>
<evidence type="ECO:0000259" key="1">
    <source>
        <dbReference type="Pfam" id="PF03358"/>
    </source>
</evidence>